<evidence type="ECO:0000313" key="1">
    <source>
        <dbReference type="EMBL" id="CAH2217855.1"/>
    </source>
</evidence>
<organism evidence="1 2">
    <name type="scientific">Pararge aegeria aegeria</name>
    <dbReference type="NCBI Taxonomy" id="348720"/>
    <lineage>
        <taxon>Eukaryota</taxon>
        <taxon>Metazoa</taxon>
        <taxon>Ecdysozoa</taxon>
        <taxon>Arthropoda</taxon>
        <taxon>Hexapoda</taxon>
        <taxon>Insecta</taxon>
        <taxon>Pterygota</taxon>
        <taxon>Neoptera</taxon>
        <taxon>Endopterygota</taxon>
        <taxon>Lepidoptera</taxon>
        <taxon>Glossata</taxon>
        <taxon>Ditrysia</taxon>
        <taxon>Papilionoidea</taxon>
        <taxon>Nymphalidae</taxon>
        <taxon>Satyrinae</taxon>
        <taxon>Satyrini</taxon>
        <taxon>Parargina</taxon>
        <taxon>Pararge</taxon>
    </lineage>
</organism>
<proteinExistence type="predicted"/>
<evidence type="ECO:0000313" key="2">
    <source>
        <dbReference type="Proteomes" id="UP000838756"/>
    </source>
</evidence>
<comment type="caution">
    <text evidence="1">The sequence shown here is derived from an EMBL/GenBank/DDBJ whole genome shotgun (WGS) entry which is preliminary data.</text>
</comment>
<gene>
    <name evidence="1" type="primary">jg3225</name>
    <name evidence="1" type="ORF">PAEG_LOCUS5732</name>
</gene>
<protein>
    <submittedName>
        <fullName evidence="1">Jg3225 protein</fullName>
    </submittedName>
</protein>
<keyword evidence="2" id="KW-1185">Reference proteome</keyword>
<accession>A0A8S4QSD4</accession>
<reference evidence="1" key="1">
    <citation type="submission" date="2022-03" db="EMBL/GenBank/DDBJ databases">
        <authorList>
            <person name="Lindestad O."/>
        </authorList>
    </citation>
    <scope>NUCLEOTIDE SEQUENCE</scope>
</reference>
<dbReference type="Proteomes" id="UP000838756">
    <property type="component" value="Unassembled WGS sequence"/>
</dbReference>
<sequence length="300" mass="33799">MYLCEHLSLQVPRRVTSENCGCRPRHRTLAPDHEHRNYALWSPQNCNVLRKQCVHPYWSPIQRNTADYTRIETSERLTPPTLGNSVPRAAAAPTSLGASSSKCLLKLHRPSRGQEPVETAVPQHRPLRDPVEHLPPVSLPVTPRPRYPPILDSNSLLRYGGNPWYRSASIKFSKGRLLKHLLTSKEAARMTCPRITVRAFNDYRASMVERPALKPFCSTKSFGPTVSRYPTSRSARIFSKTFPIPLSKTISLYADGASSGRLSVRMRHSSPSSQDLGNCRAIRHRLNSSRSLASRNSRVM</sequence>
<name>A0A8S4QSD4_9NEOP</name>
<dbReference type="EMBL" id="CAKXAJ010018663">
    <property type="protein sequence ID" value="CAH2217855.1"/>
    <property type="molecule type" value="Genomic_DNA"/>
</dbReference>
<dbReference type="AlphaFoldDB" id="A0A8S4QSD4"/>